<proteinExistence type="predicted"/>
<dbReference type="EMBL" id="BLKM01005504">
    <property type="protein sequence ID" value="GFG34554.1"/>
    <property type="molecule type" value="Genomic_DNA"/>
</dbReference>
<dbReference type="InParanoid" id="A0A6L2PQK9"/>
<dbReference type="AlphaFoldDB" id="A0A6L2PQK9"/>
<evidence type="ECO:0000313" key="1">
    <source>
        <dbReference type="EMBL" id="GFG34554.1"/>
    </source>
</evidence>
<comment type="caution">
    <text evidence="1">The sequence shown here is derived from an EMBL/GenBank/DDBJ whole genome shotgun (WGS) entry which is preliminary data.</text>
</comment>
<protein>
    <recommendedName>
        <fullName evidence="3">Mos1 transposase HTH domain-containing protein</fullName>
    </recommendedName>
</protein>
<evidence type="ECO:0000313" key="2">
    <source>
        <dbReference type="Proteomes" id="UP000502823"/>
    </source>
</evidence>
<dbReference type="OrthoDB" id="6572822at2759"/>
<organism evidence="1 2">
    <name type="scientific">Coptotermes formosanus</name>
    <name type="common">Formosan subterranean termite</name>
    <dbReference type="NCBI Taxonomy" id="36987"/>
    <lineage>
        <taxon>Eukaryota</taxon>
        <taxon>Metazoa</taxon>
        <taxon>Ecdysozoa</taxon>
        <taxon>Arthropoda</taxon>
        <taxon>Hexapoda</taxon>
        <taxon>Insecta</taxon>
        <taxon>Pterygota</taxon>
        <taxon>Neoptera</taxon>
        <taxon>Polyneoptera</taxon>
        <taxon>Dictyoptera</taxon>
        <taxon>Blattodea</taxon>
        <taxon>Blattoidea</taxon>
        <taxon>Termitoidae</taxon>
        <taxon>Rhinotermitidae</taxon>
        <taxon>Coptotermes</taxon>
    </lineage>
</organism>
<reference evidence="2" key="1">
    <citation type="submission" date="2020-01" db="EMBL/GenBank/DDBJ databases">
        <title>Draft genome sequence of the Termite Coptotermes fromosanus.</title>
        <authorList>
            <person name="Itakura S."/>
            <person name="Yosikawa Y."/>
            <person name="Umezawa K."/>
        </authorList>
    </citation>
    <scope>NUCLEOTIDE SEQUENCE [LARGE SCALE GENOMIC DNA]</scope>
</reference>
<gene>
    <name evidence="1" type="ORF">Cfor_11547</name>
</gene>
<evidence type="ECO:0008006" key="3">
    <source>
        <dbReference type="Google" id="ProtNLM"/>
    </source>
</evidence>
<keyword evidence="2" id="KW-1185">Reference proteome</keyword>
<sequence length="114" mass="13316">MQTAKKITVVSRLVYFKVEVRQQRVMLKAKNIRLAGIRRQVVEVQGEGAWSKGDVRKWYRLFKEGRIHVSDKERSGRPSLVTDDLKERLNARFRGDGRFTFSELNVQYSGRSES</sequence>
<name>A0A6L2PQK9_COPFO</name>
<accession>A0A6L2PQK9</accession>
<dbReference type="Proteomes" id="UP000502823">
    <property type="component" value="Unassembled WGS sequence"/>
</dbReference>